<dbReference type="AlphaFoldDB" id="A0AAV6PK36"/>
<name>A0AAV6PK36_SOLSE</name>
<comment type="caution">
    <text evidence="1">The sequence shown here is derived from an EMBL/GenBank/DDBJ whole genome shotgun (WGS) entry which is preliminary data.</text>
</comment>
<evidence type="ECO:0000313" key="1">
    <source>
        <dbReference type="EMBL" id="KAG7468976.1"/>
    </source>
</evidence>
<evidence type="ECO:0000313" key="2">
    <source>
        <dbReference type="Proteomes" id="UP000693946"/>
    </source>
</evidence>
<reference evidence="1 2" key="1">
    <citation type="journal article" date="2021" name="Sci. Rep.">
        <title>Chromosome anchoring in Senegalese sole (Solea senegalensis) reveals sex-associated markers and genome rearrangements in flatfish.</title>
        <authorList>
            <person name="Guerrero-Cozar I."/>
            <person name="Gomez-Garrido J."/>
            <person name="Berbel C."/>
            <person name="Martinez-Blanch J.F."/>
            <person name="Alioto T."/>
            <person name="Claros M.G."/>
            <person name="Gagnaire P.A."/>
            <person name="Manchado M."/>
        </authorList>
    </citation>
    <scope>NUCLEOTIDE SEQUENCE [LARGE SCALE GENOMIC DNA]</scope>
    <source>
        <strain evidence="1">Sse05_10M</strain>
    </source>
</reference>
<accession>A0AAV6PK36</accession>
<keyword evidence="2" id="KW-1185">Reference proteome</keyword>
<dbReference type="Proteomes" id="UP000693946">
    <property type="component" value="Unassembled WGS sequence"/>
</dbReference>
<organism evidence="1 2">
    <name type="scientific">Solea senegalensis</name>
    <name type="common">Senegalese sole</name>
    <dbReference type="NCBI Taxonomy" id="28829"/>
    <lineage>
        <taxon>Eukaryota</taxon>
        <taxon>Metazoa</taxon>
        <taxon>Chordata</taxon>
        <taxon>Craniata</taxon>
        <taxon>Vertebrata</taxon>
        <taxon>Euteleostomi</taxon>
        <taxon>Actinopterygii</taxon>
        <taxon>Neopterygii</taxon>
        <taxon>Teleostei</taxon>
        <taxon>Neoteleostei</taxon>
        <taxon>Acanthomorphata</taxon>
        <taxon>Carangaria</taxon>
        <taxon>Pleuronectiformes</taxon>
        <taxon>Pleuronectoidei</taxon>
        <taxon>Soleidae</taxon>
        <taxon>Solea</taxon>
    </lineage>
</organism>
<gene>
    <name evidence="1" type="ORF">JOB18_021495</name>
</gene>
<dbReference type="EMBL" id="JAGKHQ010000345">
    <property type="protein sequence ID" value="KAG7468976.1"/>
    <property type="molecule type" value="Genomic_DNA"/>
</dbReference>
<sequence>MIICSAPSPEEEAPSLLLLVLRSDSEAAHRSVPEPCLKSNVPIDVSDTK</sequence>
<proteinExistence type="predicted"/>
<protein>
    <submittedName>
        <fullName evidence="1">Uncharacterized protein</fullName>
    </submittedName>
</protein>